<dbReference type="InterPro" id="IPR045055">
    <property type="entry name" value="DNA2/NAM7-like"/>
</dbReference>
<dbReference type="InterPro" id="IPR041677">
    <property type="entry name" value="DNA2/NAM7_AAA_11"/>
</dbReference>
<keyword evidence="4" id="KW-0067">ATP-binding</keyword>
<dbReference type="GO" id="GO:0004386">
    <property type="term" value="F:helicase activity"/>
    <property type="evidence" value="ECO:0007669"/>
    <property type="project" value="UniProtKB-KW"/>
</dbReference>
<gene>
    <name evidence="8" type="ORF">KIW84_021417</name>
</gene>
<proteinExistence type="predicted"/>
<dbReference type="GO" id="GO:0005524">
    <property type="term" value="F:ATP binding"/>
    <property type="evidence" value="ECO:0007669"/>
    <property type="project" value="UniProtKB-KW"/>
</dbReference>
<feature type="domain" description="DNA2/NAM7 helicase-like C-terminal" evidence="6">
    <location>
        <begin position="641"/>
        <end position="837"/>
    </location>
</feature>
<dbReference type="PANTHER" id="PTHR10887">
    <property type="entry name" value="DNA2/NAM7 HELICASE FAMILY"/>
    <property type="match status" value="1"/>
</dbReference>
<evidence type="ECO:0000313" key="9">
    <source>
        <dbReference type="Proteomes" id="UP001058974"/>
    </source>
</evidence>
<feature type="domain" description="DNA2/NAM7 helicase helicase" evidence="5">
    <location>
        <begin position="558"/>
        <end position="633"/>
    </location>
</feature>
<feature type="domain" description="DUF6469" evidence="7">
    <location>
        <begin position="117"/>
        <end position="203"/>
    </location>
</feature>
<evidence type="ECO:0000313" key="8">
    <source>
        <dbReference type="EMBL" id="KAI5434572.1"/>
    </source>
</evidence>
<comment type="caution">
    <text evidence="8">The sequence shown here is derived from an EMBL/GenBank/DDBJ whole genome shotgun (WGS) entry which is preliminary data.</text>
</comment>
<feature type="domain" description="DUF6469" evidence="7">
    <location>
        <begin position="1038"/>
        <end position="1134"/>
    </location>
</feature>
<dbReference type="GO" id="GO:0016787">
    <property type="term" value="F:hydrolase activity"/>
    <property type="evidence" value="ECO:0007669"/>
    <property type="project" value="UniProtKB-KW"/>
</dbReference>
<dbReference type="EMBL" id="JAMSHJ010000002">
    <property type="protein sequence ID" value="KAI5434572.1"/>
    <property type="molecule type" value="Genomic_DNA"/>
</dbReference>
<keyword evidence="9" id="KW-1185">Reference proteome</keyword>
<evidence type="ECO:0000259" key="7">
    <source>
        <dbReference type="Pfam" id="PF20073"/>
    </source>
</evidence>
<feature type="domain" description="DNA2/NAM7 helicase helicase" evidence="5">
    <location>
        <begin position="1569"/>
        <end position="1645"/>
    </location>
</feature>
<protein>
    <submittedName>
        <fullName evidence="8">Uncharacterized protein</fullName>
    </submittedName>
</protein>
<dbReference type="Pfam" id="PF13087">
    <property type="entry name" value="AAA_12"/>
    <property type="match status" value="2"/>
</dbReference>
<dbReference type="GO" id="GO:0005694">
    <property type="term" value="C:chromosome"/>
    <property type="evidence" value="ECO:0007669"/>
    <property type="project" value="UniProtKB-ARBA"/>
</dbReference>
<dbReference type="PANTHER" id="PTHR10887:SF522">
    <property type="entry name" value="P-LOOP CONTAINING NUCLEOSIDE TRIPHOSPHATE HYDROLASES SUPERFAMILY PROTEIN"/>
    <property type="match status" value="1"/>
</dbReference>
<organism evidence="8 9">
    <name type="scientific">Pisum sativum</name>
    <name type="common">Garden pea</name>
    <name type="synonym">Lathyrus oleraceus</name>
    <dbReference type="NCBI Taxonomy" id="3888"/>
    <lineage>
        <taxon>Eukaryota</taxon>
        <taxon>Viridiplantae</taxon>
        <taxon>Streptophyta</taxon>
        <taxon>Embryophyta</taxon>
        <taxon>Tracheophyta</taxon>
        <taxon>Spermatophyta</taxon>
        <taxon>Magnoliopsida</taxon>
        <taxon>eudicotyledons</taxon>
        <taxon>Gunneridae</taxon>
        <taxon>Pentapetalae</taxon>
        <taxon>rosids</taxon>
        <taxon>fabids</taxon>
        <taxon>Fabales</taxon>
        <taxon>Fabaceae</taxon>
        <taxon>Papilionoideae</taxon>
        <taxon>50 kb inversion clade</taxon>
        <taxon>NPAAA clade</taxon>
        <taxon>Hologalegina</taxon>
        <taxon>IRL clade</taxon>
        <taxon>Fabeae</taxon>
        <taxon>Lathyrus</taxon>
    </lineage>
</organism>
<evidence type="ECO:0000259" key="5">
    <source>
        <dbReference type="Pfam" id="PF13086"/>
    </source>
</evidence>
<dbReference type="SUPFAM" id="SSF52540">
    <property type="entry name" value="P-loop containing nucleoside triphosphate hydrolases"/>
    <property type="match status" value="2"/>
</dbReference>
<evidence type="ECO:0000256" key="3">
    <source>
        <dbReference type="ARBA" id="ARBA00022806"/>
    </source>
</evidence>
<dbReference type="InterPro" id="IPR047187">
    <property type="entry name" value="SF1_C_Upf1"/>
</dbReference>
<evidence type="ECO:0000259" key="6">
    <source>
        <dbReference type="Pfam" id="PF13087"/>
    </source>
</evidence>
<dbReference type="InterPro" id="IPR027417">
    <property type="entry name" value="P-loop_NTPase"/>
</dbReference>
<feature type="domain" description="DNA2/NAM7 helicase helicase" evidence="5">
    <location>
        <begin position="247"/>
        <end position="467"/>
    </location>
</feature>
<evidence type="ECO:0000256" key="4">
    <source>
        <dbReference type="ARBA" id="ARBA00022840"/>
    </source>
</evidence>
<dbReference type="Proteomes" id="UP001058974">
    <property type="component" value="Chromosome 2"/>
</dbReference>
<dbReference type="InterPro" id="IPR041679">
    <property type="entry name" value="DNA2/NAM7-like_C"/>
</dbReference>
<dbReference type="InterPro" id="IPR045529">
    <property type="entry name" value="DUF6469"/>
</dbReference>
<name>A0A9D5B3Y4_PEA</name>
<feature type="domain" description="DNA2/NAM7 helicase helicase" evidence="5">
    <location>
        <begin position="1179"/>
        <end position="1406"/>
    </location>
</feature>
<evidence type="ECO:0000256" key="2">
    <source>
        <dbReference type="ARBA" id="ARBA00022801"/>
    </source>
</evidence>
<evidence type="ECO:0000256" key="1">
    <source>
        <dbReference type="ARBA" id="ARBA00022741"/>
    </source>
</evidence>
<keyword evidence="2" id="KW-0378">Hydrolase</keyword>
<sequence length="1916" mass="218810">MWKSNSSHANEDDNENAAFGFLDIVFKWTLKDVLNENLYRKQVKKIPYTFDSPADYKQSFILPLLEETRSDLYSSLQGVSQAPFCEVSKVERDSKQFKLPKALFYQISLKTTPDNNGKYDPEPGDLIAFTDVKPKRVSDLNTQKCPYNVAYVVAPKDEFSGEVSVLSSKPMFEFGFRKNDNKKLYAVNLMNMTTNIRIWKGLNSQSEGEHLDIIKKVLQPCLNSGENCKICRQSLFIEDKIISSQSLNESQKEVVSSCVSMINCCHASTKLIWGPPGTGKTKTVACLLFSLLKLKTRTLTCAPTNTAILQVATRLHTLVLESLEYDTYGLGDIVLFGNGKRMKLDSYPGLGDIFLDYRVKNLMQCFAPFTGWKHTLESITQFLLDPQKQYFLEYDHKTLEEFVREKHNNVLSAYILSKRISQMTFEEYVQTVWKDIEDEYLSDEKEKIEKFMTLEQYVKKKFRQLSEKLKFLIQTLYTHMPKSFISLAILNIMAKALDSLRSIGISLYLAEFKQSNDGCEKESIPSCFLPSNAEIAKFLNILSLLSSSILLPELQGRVQIEKFCLSNACLILCTVSSSIKLYTEGMTQVKFLVIDEAAQLKECESTIPLQLPGLQHCILIGDEKQLPALVKSKIADDCGFGRSMFERLVILGYQKHMLNVQYRMHPMISSFPCQEFYDQKISDAPFVMEESYNERFLEGELYASYSFINIAKGKEKSGRGHSLINMVEVSVISEMIKNLKEVFNRTKKNVSIGIISPYNAQVYEIQDKIKEYTSVSDTGFSVSVRSVDGFQGGEEDIIIMSTVRANGSGKVGFLSNRQRTNVAMTRARYCLWILGNASTLANSDSIWSKLIVDAKRRNCYHEAGEDPKLARVIEDVVFELEILGESESKFKKLSLCEDPETDSTSYRGRKLRGPSINLANQLRGVYLRSRLMEKTNKAIEKETNEIGGLLDKVFSWTLQDVFNYNLYKYKVNKIPETFDSATDYKKAFIPLLLEETHSDLSSSLSGVARAPFCEISKLKKDSKLFKLPKPLFYNIEFEKDVGKYEPEYGDLILFTDIRPTSLDDLKLNTPKRPYHIAFVHGPKSESEEGILVISSKCINIDFESVTRDNETQKLYAVYLMNMTTNVRIWKALNFETDGSIIEKVLQPDLNRGEACQICQSEANSHAPFIKDDVIICSQHLNESQHNAVLSSVDMINCHHSEVKIIWGPPGTGKTKTVACLLFSLLKLKTRTLTCAPTNTAVLQVAIRLHSLVMDSLEYDTYGLGEIVLFGNSKRMKLDCYPSLESVFLDKRVNSLMKCFDPKTGWKQILELMRRLLRDPQDGYLLEICAYRAYRAYKQNMGNKAWKVIAGINKMVEQHKKPRIMTMEEFEKQIFMESSVEKDRFMELREQLKLCSRTLYEDFTKILEGYKEQHFLEKHDLSLDELATKSMDAYPMTFERYVQKAWKEIAQKYQLDEDDTNACVMTMEQFVKQRFGNLREILEFFNHALYTHLPKSFISIETVKVMLKAPSLFESFENSLNQDILKPTLFDLEEKFVSDCFGLLSDKRDEILRILSLLSTSVSLPDIYVRRDIEKFCLSEACLIFCTASSSGKLDTEGMTPVKFLVIDEAAQLKECESTIPLQLPGLRHCIIIGDERQLPALVKSKIADKCEFGRSMFERLVRLGYKREMLNIQYRMHPSISLFPCKEFYDEKLSNAAIVMEESYNKCFLEGEMYSSYSFINIADGKEKSGRGHSLKNMVEVAAISEIIKSLKKEFMRKQKKVSIGIISPYNAQVYEIKEKIKQYTSNSNSEFSVSVRSVDGFQGGEEDIIIISTVRSNGSGNVGFLSNRQRANVAMTRARYCLWILGNASTLINSDSVWRKVVLDAMGRNCFYDANDDKKLAVAIEDVLFEIKLLEETESPFKKLSIGGKSTTFNR</sequence>
<dbReference type="Gene3D" id="3.40.50.300">
    <property type="entry name" value="P-loop containing nucleotide triphosphate hydrolases"/>
    <property type="match status" value="4"/>
</dbReference>
<accession>A0A9D5B3Y4</accession>
<dbReference type="Pfam" id="PF13086">
    <property type="entry name" value="AAA_11"/>
    <property type="match status" value="4"/>
</dbReference>
<feature type="domain" description="DNA2/NAM7 helicase-like C-terminal" evidence="6">
    <location>
        <begin position="1653"/>
        <end position="1849"/>
    </location>
</feature>
<dbReference type="Pfam" id="PF20073">
    <property type="entry name" value="DUF6469"/>
    <property type="match status" value="2"/>
</dbReference>
<keyword evidence="3" id="KW-0347">Helicase</keyword>
<dbReference type="FunFam" id="3.40.50.300:FF:000326">
    <property type="entry name" value="P-loop containing nucleoside triphosphate hydrolase"/>
    <property type="match status" value="2"/>
</dbReference>
<keyword evidence="1" id="KW-0547">Nucleotide-binding</keyword>
<dbReference type="Gramene" id="Psat02G0141700-T1">
    <property type="protein sequence ID" value="KAI5434572.1"/>
    <property type="gene ID" value="KIW84_021417"/>
</dbReference>
<reference evidence="8 9" key="1">
    <citation type="journal article" date="2022" name="Nat. Genet.">
        <title>Improved pea reference genome and pan-genome highlight genomic features and evolutionary characteristics.</title>
        <authorList>
            <person name="Yang T."/>
            <person name="Liu R."/>
            <person name="Luo Y."/>
            <person name="Hu S."/>
            <person name="Wang D."/>
            <person name="Wang C."/>
            <person name="Pandey M.K."/>
            <person name="Ge S."/>
            <person name="Xu Q."/>
            <person name="Li N."/>
            <person name="Li G."/>
            <person name="Huang Y."/>
            <person name="Saxena R.K."/>
            <person name="Ji Y."/>
            <person name="Li M."/>
            <person name="Yan X."/>
            <person name="He Y."/>
            <person name="Liu Y."/>
            <person name="Wang X."/>
            <person name="Xiang C."/>
            <person name="Varshney R.K."/>
            <person name="Ding H."/>
            <person name="Gao S."/>
            <person name="Zong X."/>
        </authorList>
    </citation>
    <scope>NUCLEOTIDE SEQUENCE [LARGE SCALE GENOMIC DNA]</scope>
    <source>
        <strain evidence="8 9">cv. Zhongwan 6</strain>
    </source>
</reference>
<dbReference type="CDD" id="cd18808">
    <property type="entry name" value="SF1_C_Upf1"/>
    <property type="match status" value="2"/>
</dbReference>